<proteinExistence type="predicted"/>
<feature type="signal peptide" evidence="1">
    <location>
        <begin position="1"/>
        <end position="21"/>
    </location>
</feature>
<reference evidence="2" key="1">
    <citation type="submission" date="2021-10" db="EMBL/GenBank/DDBJ databases">
        <title>Tropical sea cucumber genome reveals ecological adaptation and Cuvierian tubules defense mechanism.</title>
        <authorList>
            <person name="Chen T."/>
        </authorList>
    </citation>
    <scope>NUCLEOTIDE SEQUENCE</scope>
    <source>
        <strain evidence="2">Nanhai2018</strain>
        <tissue evidence="2">Muscle</tissue>
    </source>
</reference>
<gene>
    <name evidence="2" type="ORF">HOLleu_10622</name>
</gene>
<dbReference type="Proteomes" id="UP001152320">
    <property type="component" value="Chromosome 4"/>
</dbReference>
<name>A0A9Q1CEJ8_HOLLE</name>
<feature type="chain" id="PRO_5040474080" evidence="1">
    <location>
        <begin position="22"/>
        <end position="106"/>
    </location>
</feature>
<organism evidence="2 3">
    <name type="scientific">Holothuria leucospilota</name>
    <name type="common">Black long sea cucumber</name>
    <name type="synonym">Mertensiothuria leucospilota</name>
    <dbReference type="NCBI Taxonomy" id="206669"/>
    <lineage>
        <taxon>Eukaryota</taxon>
        <taxon>Metazoa</taxon>
        <taxon>Echinodermata</taxon>
        <taxon>Eleutherozoa</taxon>
        <taxon>Echinozoa</taxon>
        <taxon>Holothuroidea</taxon>
        <taxon>Aspidochirotacea</taxon>
        <taxon>Aspidochirotida</taxon>
        <taxon>Holothuriidae</taxon>
        <taxon>Holothuria</taxon>
    </lineage>
</organism>
<keyword evidence="3" id="KW-1185">Reference proteome</keyword>
<evidence type="ECO:0000313" key="2">
    <source>
        <dbReference type="EMBL" id="KAJ8043506.1"/>
    </source>
</evidence>
<evidence type="ECO:0000313" key="3">
    <source>
        <dbReference type="Proteomes" id="UP001152320"/>
    </source>
</evidence>
<sequence>MFSARVLLLLVLFGAVAIIASSPLQKPSDKEEFDLTERSLDRLFKRLQREERHLPEDETHEDIDELVARVAKLNPGTRSWGHVWRHYLKPHAHVLASHALTAALGR</sequence>
<dbReference type="AlphaFoldDB" id="A0A9Q1CEJ8"/>
<keyword evidence="1" id="KW-0732">Signal</keyword>
<dbReference type="EMBL" id="JAIZAY010000004">
    <property type="protein sequence ID" value="KAJ8043506.1"/>
    <property type="molecule type" value="Genomic_DNA"/>
</dbReference>
<protein>
    <submittedName>
        <fullName evidence="2">Uncharacterized protein</fullName>
    </submittedName>
</protein>
<comment type="caution">
    <text evidence="2">The sequence shown here is derived from an EMBL/GenBank/DDBJ whole genome shotgun (WGS) entry which is preliminary data.</text>
</comment>
<evidence type="ECO:0000256" key="1">
    <source>
        <dbReference type="SAM" id="SignalP"/>
    </source>
</evidence>
<accession>A0A9Q1CEJ8</accession>